<protein>
    <submittedName>
        <fullName evidence="1">Uncharacterized protein</fullName>
    </submittedName>
</protein>
<name>A0A0F9BAN0_9ZZZZ</name>
<gene>
    <name evidence="1" type="ORF">LCGC14_2472880</name>
</gene>
<sequence length="56" mass="5948">MKVSDFKAFVRLTALSALDPGTAQLGFRGKPRLLAWYQGQHLGAMTAAESAVAIKG</sequence>
<reference evidence="1" key="1">
    <citation type="journal article" date="2015" name="Nature">
        <title>Complex archaea that bridge the gap between prokaryotes and eukaryotes.</title>
        <authorList>
            <person name="Spang A."/>
            <person name="Saw J.H."/>
            <person name="Jorgensen S.L."/>
            <person name="Zaremba-Niedzwiedzka K."/>
            <person name="Martijn J."/>
            <person name="Lind A.E."/>
            <person name="van Eijk R."/>
            <person name="Schleper C."/>
            <person name="Guy L."/>
            <person name="Ettema T.J."/>
        </authorList>
    </citation>
    <scope>NUCLEOTIDE SEQUENCE</scope>
</reference>
<dbReference type="EMBL" id="LAZR01038769">
    <property type="protein sequence ID" value="KKL18700.1"/>
    <property type="molecule type" value="Genomic_DNA"/>
</dbReference>
<proteinExistence type="predicted"/>
<accession>A0A0F9BAN0</accession>
<feature type="non-terminal residue" evidence="1">
    <location>
        <position position="56"/>
    </location>
</feature>
<evidence type="ECO:0000313" key="1">
    <source>
        <dbReference type="EMBL" id="KKL18700.1"/>
    </source>
</evidence>
<comment type="caution">
    <text evidence="1">The sequence shown here is derived from an EMBL/GenBank/DDBJ whole genome shotgun (WGS) entry which is preliminary data.</text>
</comment>
<organism evidence="1">
    <name type="scientific">marine sediment metagenome</name>
    <dbReference type="NCBI Taxonomy" id="412755"/>
    <lineage>
        <taxon>unclassified sequences</taxon>
        <taxon>metagenomes</taxon>
        <taxon>ecological metagenomes</taxon>
    </lineage>
</organism>
<dbReference type="AlphaFoldDB" id="A0A0F9BAN0"/>